<protein>
    <submittedName>
        <fullName evidence="2">LAMI_0C03202g1_1</fullName>
    </submittedName>
</protein>
<accession>A0A1G4J1Z6</accession>
<gene>
    <name evidence="2" type="ORF">LAMI_0C03202G</name>
</gene>
<dbReference type="InterPro" id="IPR013268">
    <property type="entry name" value="UTP16"/>
</dbReference>
<sequence>MSQDLEDQIGSSRQNGHVKFDDEGNNVSGTKGDGKPSASKINQNDAFDDSSSDDEAPEEEGMAASETAAKTREELRQKSLEKEQEELKQRRRQQSQKFAEQQEQKRQREHQELAEVGKPTTEQEFQLDLPDELPDQFFENLEQEQMTTVTQLPKHINFNDVDENLTQELKQELKIQKRKTLQRLRKQSLKRGPVIVNLLNSNTERKTMAPKKAVQITQTKDKWLRRKALKRTW</sequence>
<keyword evidence="3" id="KW-1185">Reference proteome</keyword>
<dbReference type="AlphaFoldDB" id="A0A1G4J1Z6"/>
<feature type="region of interest" description="Disordered" evidence="1">
    <location>
        <begin position="1"/>
        <end position="123"/>
    </location>
</feature>
<dbReference type="EMBL" id="LT598466">
    <property type="protein sequence ID" value="SCU83434.1"/>
    <property type="molecule type" value="Genomic_DNA"/>
</dbReference>
<evidence type="ECO:0000313" key="3">
    <source>
        <dbReference type="Proteomes" id="UP000191024"/>
    </source>
</evidence>
<organism evidence="2 3">
    <name type="scientific">Lachancea mirantina</name>
    <dbReference type="NCBI Taxonomy" id="1230905"/>
    <lineage>
        <taxon>Eukaryota</taxon>
        <taxon>Fungi</taxon>
        <taxon>Dikarya</taxon>
        <taxon>Ascomycota</taxon>
        <taxon>Saccharomycotina</taxon>
        <taxon>Saccharomycetes</taxon>
        <taxon>Saccharomycetales</taxon>
        <taxon>Saccharomycetaceae</taxon>
        <taxon>Lachancea</taxon>
    </lineage>
</organism>
<reference evidence="3" key="1">
    <citation type="submission" date="2016-03" db="EMBL/GenBank/DDBJ databases">
        <authorList>
            <person name="Devillers H."/>
        </authorList>
    </citation>
    <scope>NUCLEOTIDE SEQUENCE [LARGE SCALE GENOMIC DNA]</scope>
</reference>
<dbReference type="Pfam" id="PF08297">
    <property type="entry name" value="U3_snoRNA_assoc"/>
    <property type="match status" value="1"/>
</dbReference>
<feature type="compositionally biased region" description="Basic and acidic residues" evidence="1">
    <location>
        <begin position="100"/>
        <end position="115"/>
    </location>
</feature>
<evidence type="ECO:0000256" key="1">
    <source>
        <dbReference type="SAM" id="MobiDB-lite"/>
    </source>
</evidence>
<evidence type="ECO:0000313" key="2">
    <source>
        <dbReference type="EMBL" id="SCU83434.1"/>
    </source>
</evidence>
<dbReference type="OrthoDB" id="4096107at2759"/>
<dbReference type="Proteomes" id="UP000191024">
    <property type="component" value="Chromosome C"/>
</dbReference>
<feature type="compositionally biased region" description="Basic and acidic residues" evidence="1">
    <location>
        <begin position="69"/>
        <end position="88"/>
    </location>
</feature>
<dbReference type="GO" id="GO:0006364">
    <property type="term" value="P:rRNA processing"/>
    <property type="evidence" value="ECO:0007669"/>
    <property type="project" value="InterPro"/>
</dbReference>
<name>A0A1G4J1Z6_9SACH</name>
<dbReference type="GO" id="GO:0030515">
    <property type="term" value="F:snoRNA binding"/>
    <property type="evidence" value="ECO:0007669"/>
    <property type="project" value="InterPro"/>
</dbReference>
<dbReference type="STRING" id="1230905.A0A1G4J1Z6"/>
<proteinExistence type="predicted"/>
<feature type="compositionally biased region" description="Acidic residues" evidence="1">
    <location>
        <begin position="46"/>
        <end position="61"/>
    </location>
</feature>